<gene>
    <name evidence="2" type="ORF">LMG27198_48990</name>
</gene>
<organism evidence="2 3">
    <name type="scientific">Methylocystis echinoides</name>
    <dbReference type="NCBI Taxonomy" id="29468"/>
    <lineage>
        <taxon>Bacteria</taxon>
        <taxon>Pseudomonadati</taxon>
        <taxon>Pseudomonadota</taxon>
        <taxon>Alphaproteobacteria</taxon>
        <taxon>Hyphomicrobiales</taxon>
        <taxon>Methylocystaceae</taxon>
        <taxon>Methylocystis</taxon>
    </lineage>
</organism>
<dbReference type="AlphaFoldDB" id="A0A9W6GZC2"/>
<protein>
    <submittedName>
        <fullName evidence="2">Uncharacterized protein</fullName>
    </submittedName>
</protein>
<evidence type="ECO:0000313" key="3">
    <source>
        <dbReference type="Proteomes" id="UP001144323"/>
    </source>
</evidence>
<feature type="region of interest" description="Disordered" evidence="1">
    <location>
        <begin position="1"/>
        <end position="36"/>
    </location>
</feature>
<dbReference type="Proteomes" id="UP001144323">
    <property type="component" value="Unassembled WGS sequence"/>
</dbReference>
<evidence type="ECO:0000313" key="2">
    <source>
        <dbReference type="EMBL" id="GLI95907.1"/>
    </source>
</evidence>
<feature type="region of interest" description="Disordered" evidence="1">
    <location>
        <begin position="109"/>
        <end position="156"/>
    </location>
</feature>
<keyword evidence="3" id="KW-1185">Reference proteome</keyword>
<comment type="caution">
    <text evidence="2">The sequence shown here is derived from an EMBL/GenBank/DDBJ whole genome shotgun (WGS) entry which is preliminary data.</text>
</comment>
<evidence type="ECO:0000256" key="1">
    <source>
        <dbReference type="SAM" id="MobiDB-lite"/>
    </source>
</evidence>
<name>A0A9W6GZC2_9HYPH</name>
<reference evidence="2" key="1">
    <citation type="journal article" date="2023" name="Int. J. Syst. Evol. Microbiol.">
        <title>Methylocystis iwaonis sp. nov., a type II methane-oxidizing bacterium from surface soil of a rice paddy field in Japan, and emended description of the genus Methylocystis (ex Whittenbury et al. 1970) Bowman et al. 1993.</title>
        <authorList>
            <person name="Kaise H."/>
            <person name="Sawadogo J.B."/>
            <person name="Alam M.S."/>
            <person name="Ueno C."/>
            <person name="Dianou D."/>
            <person name="Shinjo R."/>
            <person name="Asakawa S."/>
        </authorList>
    </citation>
    <scope>NUCLEOTIDE SEQUENCE</scope>
    <source>
        <strain evidence="2">LMG27198</strain>
    </source>
</reference>
<sequence>MTEYSSFSNIGRHKARRGAGHPVFQQPDDVINDPEMSRAEKRALLASWASDARAVPGSPSLRQLEDGSIVEVDEILRALKALDTFDSLTLSTNPSFGLRHVPPERRRRSALRKWSRIVSRRRRDDDDDPPPCPALATIPPRIGGGGAFVHPEPALA</sequence>
<proteinExistence type="predicted"/>
<dbReference type="RefSeq" id="WP_281806978.1">
    <property type="nucleotide sequence ID" value="NZ_BSEC01000006.1"/>
</dbReference>
<dbReference type="EMBL" id="BSEC01000006">
    <property type="protein sequence ID" value="GLI95907.1"/>
    <property type="molecule type" value="Genomic_DNA"/>
</dbReference>
<accession>A0A9W6GZC2</accession>
<feature type="compositionally biased region" description="Basic residues" evidence="1">
    <location>
        <begin position="109"/>
        <end position="121"/>
    </location>
</feature>